<evidence type="ECO:0000256" key="2">
    <source>
        <dbReference type="SAM" id="MobiDB-lite"/>
    </source>
</evidence>
<feature type="region of interest" description="Disordered" evidence="2">
    <location>
        <begin position="112"/>
        <end position="277"/>
    </location>
</feature>
<keyword evidence="5" id="KW-1185">Reference proteome</keyword>
<feature type="region of interest" description="Disordered" evidence="2">
    <location>
        <begin position="608"/>
        <end position="661"/>
    </location>
</feature>
<feature type="compositionally biased region" description="Basic and acidic residues" evidence="2">
    <location>
        <begin position="42"/>
        <end position="58"/>
    </location>
</feature>
<dbReference type="EMBL" id="JAZGSY010000437">
    <property type="protein sequence ID" value="KAL1836276.1"/>
    <property type="molecule type" value="Genomic_DNA"/>
</dbReference>
<feature type="compositionally biased region" description="Polar residues" evidence="2">
    <location>
        <begin position="620"/>
        <end position="633"/>
    </location>
</feature>
<feature type="zinc finger region" description="C3H1-type" evidence="1">
    <location>
        <begin position="375"/>
        <end position="404"/>
    </location>
</feature>
<dbReference type="Proteomes" id="UP001583172">
    <property type="component" value="Unassembled WGS sequence"/>
</dbReference>
<protein>
    <recommendedName>
        <fullName evidence="3">C3H1-type domain-containing protein</fullName>
    </recommendedName>
</protein>
<feature type="region of interest" description="Disordered" evidence="2">
    <location>
        <begin position="354"/>
        <end position="374"/>
    </location>
</feature>
<name>A0ABR3V495_HUMIN</name>
<keyword evidence="1" id="KW-0479">Metal-binding</keyword>
<feature type="compositionally biased region" description="Pro residues" evidence="2">
    <location>
        <begin position="763"/>
        <end position="779"/>
    </location>
</feature>
<feature type="region of interest" description="Disordered" evidence="2">
    <location>
        <begin position="677"/>
        <end position="788"/>
    </location>
</feature>
<feature type="compositionally biased region" description="Low complexity" evidence="2">
    <location>
        <begin position="539"/>
        <end position="559"/>
    </location>
</feature>
<gene>
    <name evidence="4" type="ORF">VTJ49DRAFT_5375</name>
</gene>
<dbReference type="InterPro" id="IPR000571">
    <property type="entry name" value="Znf_CCCH"/>
</dbReference>
<feature type="compositionally biased region" description="Polar residues" evidence="2">
    <location>
        <begin position="59"/>
        <end position="75"/>
    </location>
</feature>
<feature type="compositionally biased region" description="Polar residues" evidence="2">
    <location>
        <begin position="734"/>
        <end position="751"/>
    </location>
</feature>
<proteinExistence type="predicted"/>
<feature type="compositionally biased region" description="Polar residues" evidence="2">
    <location>
        <begin position="711"/>
        <end position="723"/>
    </location>
</feature>
<feature type="domain" description="C3H1-type" evidence="3">
    <location>
        <begin position="375"/>
        <end position="404"/>
    </location>
</feature>
<dbReference type="PROSITE" id="PS50103">
    <property type="entry name" value="ZF_C3H1"/>
    <property type="match status" value="1"/>
</dbReference>
<feature type="compositionally biased region" description="Polar residues" evidence="2">
    <location>
        <begin position="125"/>
        <end position="163"/>
    </location>
</feature>
<feature type="compositionally biased region" description="Low complexity" evidence="2">
    <location>
        <begin position="473"/>
        <end position="491"/>
    </location>
</feature>
<evidence type="ECO:0000313" key="5">
    <source>
        <dbReference type="Proteomes" id="UP001583172"/>
    </source>
</evidence>
<keyword evidence="1" id="KW-0863">Zinc-finger</keyword>
<feature type="region of interest" description="Disordered" evidence="2">
    <location>
        <begin position="32"/>
        <end position="75"/>
    </location>
</feature>
<feature type="compositionally biased region" description="Polar residues" evidence="2">
    <location>
        <begin position="180"/>
        <end position="190"/>
    </location>
</feature>
<comment type="caution">
    <text evidence="4">The sequence shown here is derived from an EMBL/GenBank/DDBJ whole genome shotgun (WGS) entry which is preliminary data.</text>
</comment>
<sequence length="788" mass="83506">MMSTEQPRTPRFQTQDNLQKLSGYYAELRDLMDDGGAQSSDRPLKTVDGEHKTDEKAKSTASSSDENYQPYRQGQTSALKQFARFDQTYRSIASDNWRVREGCSLDLAPRSNPVSASAGRLANPDHTSSVLAPSSTQGQPMRQPSVVYTPTRSPRTAPITGSSPAAGFDQGIPVPPPTPESLSTPVSTTSRGGGNVNDSSTTSLTSPLDRYSPPTRDITSQVDIGALQIRGEVGRQGNTVTDNNNNDEGNSLTALINANHDNTNPSAAGPGSDTSGSTSFTVTISADTLGYCFVRADGSRTRLVPVDMLPYQLQGIPTNEPANDLLVPLPIPAGVGPDGRSSNSQTLTAVSLIGGDGGGGDGLSNTPGNPGGGPKRVKIYCDKWVHEGVCAFTQQGCKYKHEMPTDKATQHQLGLFLGYPVWWKRRQGELARMSAQNGQNRVVSARGLDTTRPALPESTMMERYTAWSGQPLSNSNDTNSGASTTNNTSTNRANFSPSARNTPINTGLAASRWSNTPSLASAPAIQPVTTSWRNDGTVQPQQPSPYGQQQQINHKQQLQSPANLDGTYDRQPLHLSQNYQVLSSAASASSNLSTATRNGYYGSYQYQHQQPQNSHHGTHNDSIQGSDRSQTTCDWPWKSFSGPRGRGGMNGAPEAQIGGRTVAGTGLPACNFSTSASTLTTAPTPSTVATPSAGSPSPYGPIAPPIRHHTTTSTALQGNTLSGNNNNNNNNNNHLTISSNSTRGTSISGGTRPNPAREIPNPYAAPPPPPPQPTSPPPTRHAALDQSA</sequence>
<keyword evidence="1" id="KW-0862">Zinc</keyword>
<evidence type="ECO:0000313" key="4">
    <source>
        <dbReference type="EMBL" id="KAL1836276.1"/>
    </source>
</evidence>
<feature type="compositionally biased region" description="Polar residues" evidence="2">
    <location>
        <begin position="527"/>
        <end position="538"/>
    </location>
</feature>
<feature type="compositionally biased region" description="Low complexity" evidence="2">
    <location>
        <begin position="677"/>
        <end position="697"/>
    </location>
</feature>
<feature type="region of interest" description="Disordered" evidence="2">
    <location>
        <begin position="1"/>
        <end position="20"/>
    </location>
</feature>
<accession>A0ABR3V495</accession>
<evidence type="ECO:0000259" key="3">
    <source>
        <dbReference type="PROSITE" id="PS50103"/>
    </source>
</evidence>
<reference evidence="4 5" key="1">
    <citation type="journal article" date="2024" name="Commun. Biol.">
        <title>Comparative genomic analysis of thermophilic fungi reveals convergent evolutionary adaptations and gene losses.</title>
        <authorList>
            <person name="Steindorff A.S."/>
            <person name="Aguilar-Pontes M.V."/>
            <person name="Robinson A.J."/>
            <person name="Andreopoulos B."/>
            <person name="LaButti K."/>
            <person name="Kuo A."/>
            <person name="Mondo S."/>
            <person name="Riley R."/>
            <person name="Otillar R."/>
            <person name="Haridas S."/>
            <person name="Lipzen A."/>
            <person name="Grimwood J."/>
            <person name="Schmutz J."/>
            <person name="Clum A."/>
            <person name="Reid I.D."/>
            <person name="Moisan M.C."/>
            <person name="Butler G."/>
            <person name="Nguyen T.T.M."/>
            <person name="Dewar K."/>
            <person name="Conant G."/>
            <person name="Drula E."/>
            <person name="Henrissat B."/>
            <person name="Hansel C."/>
            <person name="Singer S."/>
            <person name="Hutchinson M.I."/>
            <person name="de Vries R.P."/>
            <person name="Natvig D.O."/>
            <person name="Powell A.J."/>
            <person name="Tsang A."/>
            <person name="Grigoriev I.V."/>
        </authorList>
    </citation>
    <scope>NUCLEOTIDE SEQUENCE [LARGE SCALE GENOMIC DNA]</scope>
    <source>
        <strain evidence="4 5">CBS 620.91</strain>
    </source>
</reference>
<evidence type="ECO:0000256" key="1">
    <source>
        <dbReference type="PROSITE-ProRule" id="PRU00723"/>
    </source>
</evidence>
<feature type="region of interest" description="Disordered" evidence="2">
    <location>
        <begin position="468"/>
        <end position="570"/>
    </location>
</feature>
<feature type="compositionally biased region" description="Low complexity" evidence="2">
    <location>
        <begin position="724"/>
        <end position="733"/>
    </location>
</feature>
<feature type="compositionally biased region" description="Polar residues" evidence="2">
    <location>
        <begin position="492"/>
        <end position="505"/>
    </location>
</feature>
<organism evidence="4 5">
    <name type="scientific">Humicola insolens</name>
    <name type="common">Soft-rot fungus</name>
    <dbReference type="NCBI Taxonomy" id="85995"/>
    <lineage>
        <taxon>Eukaryota</taxon>
        <taxon>Fungi</taxon>
        <taxon>Dikarya</taxon>
        <taxon>Ascomycota</taxon>
        <taxon>Pezizomycotina</taxon>
        <taxon>Sordariomycetes</taxon>
        <taxon>Sordariomycetidae</taxon>
        <taxon>Sordariales</taxon>
        <taxon>Chaetomiaceae</taxon>
        <taxon>Mycothermus</taxon>
    </lineage>
</organism>
<feature type="compositionally biased region" description="Polar residues" evidence="2">
    <location>
        <begin position="236"/>
        <end position="277"/>
    </location>
</feature>